<dbReference type="OrthoDB" id="6109at2759"/>
<evidence type="ECO:0000259" key="5">
    <source>
        <dbReference type="Pfam" id="PF10433"/>
    </source>
</evidence>
<comment type="subcellular location">
    <subcellularLocation>
        <location evidence="1">Nucleus</location>
    </subcellularLocation>
</comment>
<evidence type="ECO:0000313" key="7">
    <source>
        <dbReference type="EnsemblMetazoa" id="CLYHEMP018909.1"/>
    </source>
</evidence>
<evidence type="ECO:0000256" key="1">
    <source>
        <dbReference type="ARBA" id="ARBA00004123"/>
    </source>
</evidence>
<evidence type="ECO:0000259" key="6">
    <source>
        <dbReference type="Pfam" id="PF23726"/>
    </source>
</evidence>
<dbReference type="InterPro" id="IPR018846">
    <property type="entry name" value="Beta-prop_RSE1/DDB1/CPSF1_1st"/>
</dbReference>
<protein>
    <recommendedName>
        <fullName evidence="9">Cleavage and polyadenylation specificity factor subunit 1</fullName>
    </recommendedName>
</protein>
<sequence length="1405" mass="158233">MHSILNNHHPPTTVDHAVKCNFFDDMETNLVTASSSVLNVYKLYQDIKVESNLQEQDTNDKKLKLEKVGSYSLYGNVINMQVVRLGNNKRDSLLLSFKDAKLSIVEYDPVNHDLKTDSMHFFENTDLTNSVVHNIHNPLVRVDPENRCAVMLIYGCHLVVLPFGHKYHKAKDSEKDAEQSERASVVLPSYMIDLQALDTPILNVTDLVFLHGYQEPTVMLLFEPVQTSSGRVAVRQDTFSAAAISLNMAEKVHPLIWTVNNLPFDSQSLCAMQKPLGGVLVFCCNSLIYLNQSTPPYGVSLNSMTDGSTMFPLDNQPGTVITLAEVSFGILGYNQIILSLKGGEIYILTLITDGLRNIQSFHFDKAAGSVLASCVCTLHEGHVFIGSRLGNSLLLRYKEKKSETQINPSKKGDAPQRKKRKAGDQFDEEDLELFGKSSSVVTSHHVVTYLFDVSDSIMNIGPITRCAVGEPGFVSEEFSSAAQNNLELVCCSGYGKNGSLTILQRSLKPQVVSTFELPGCLDMFTVFSESIDGYISPKDKQHAFLILSREDSTMVLKTGDEITEVDTSGFNVQEPTVYACNVSNNQYIIQFCPKCIYLMEGATKITEIVLDEDDPSIISASSQDPHTVILLSDNTVRYLELVRDFEKPSLKLSYPKSMQLTKELQVSNITLHKDDTTFFNLSNTGSQQSFGRKVQRLASVTPMLNTEIKLSERKRSMTVQEEEDMLYGNSASTAQQADHFLNNDRSNTQSRSTKRNFTYWCVLTTVDGALVIYSLPDFTEVFCCQNFSNAPKLLLDHDSLQSSSGARMGEEDRIKEILMISRNDKGGNPILMAIMEQDLIIFECFATNNQHSYNNRLPVRFKRLENNVLMRVKEESKLAEMAEKKTTKKDFKIRQMKPIDQQSSVGKGVFICGSYPHWVFITEHGHVTAHPMSVDGAILSFAQFNNVNCPDGFLYFNKQEELRICVLPGHLSYDCAWPARKIPLRMTPYQITYDPENKVYAVACAHYENQKKVPRFHSEDREFDSVERECRYIYPQIERFVIQLISPTTWEVIPNSRTVLDEFEHVTCMKVLPLQNDMLGTGLKNFLVVGTSYNFGEDLACKGRILIFDIVEVVPEPGKPLTKTKCKCIYDKEQKGPITAIAASSGYLIAAQGQKIYAFSFKSSNLMGVAFVDSQIYTVSLKAVRNLIIAADIARSVSLIRFQVNHKSLALVSRDGNHLEGCCAEFFIDGTQIGFLVSDVENNIMLFKYEPEALESFGGQKLLQVADINTGASIHTMFRIKVPQEEFYNKQQDQRQVLYMPTIDGSIMSLLPVAEKPFRRLMMLQNKLVDCMQHRAGLNPRAFRSLKTPIRKLTNSHKNILDGQLLQSYVQMCFQERYDIARKMGTTPSQILDDLMDVKRACSQF</sequence>
<organism evidence="7 8">
    <name type="scientific">Clytia hemisphaerica</name>
    <dbReference type="NCBI Taxonomy" id="252671"/>
    <lineage>
        <taxon>Eukaryota</taxon>
        <taxon>Metazoa</taxon>
        <taxon>Cnidaria</taxon>
        <taxon>Hydrozoa</taxon>
        <taxon>Hydroidolina</taxon>
        <taxon>Leptothecata</taxon>
        <taxon>Obeliida</taxon>
        <taxon>Clytiidae</taxon>
        <taxon>Clytia</taxon>
    </lineage>
</organism>
<dbReference type="Pfam" id="PF10433">
    <property type="entry name" value="Beta-prop_RSE1_1st"/>
    <property type="match status" value="1"/>
</dbReference>
<evidence type="ECO:0000256" key="3">
    <source>
        <dbReference type="SAM" id="MobiDB-lite"/>
    </source>
</evidence>
<dbReference type="InterPro" id="IPR004871">
    <property type="entry name" value="RSE1/DDB1/CPSF1_C"/>
</dbReference>
<dbReference type="Pfam" id="PF03178">
    <property type="entry name" value="CPSF_A"/>
    <property type="match status" value="1"/>
</dbReference>
<dbReference type="Gene3D" id="2.130.10.10">
    <property type="entry name" value="YVTN repeat-like/Quinoprotein amine dehydrogenase"/>
    <property type="match status" value="2"/>
</dbReference>
<dbReference type="Proteomes" id="UP000594262">
    <property type="component" value="Unplaced"/>
</dbReference>
<feature type="domain" description="RSE1/DDB1/CPSF1 C-terminal" evidence="4">
    <location>
        <begin position="1040"/>
        <end position="1370"/>
    </location>
</feature>
<dbReference type="FunFam" id="2.130.10.10:FF:000100">
    <property type="entry name" value="Cleavage and polyadenylation specificity factor subunit 1"/>
    <property type="match status" value="1"/>
</dbReference>
<dbReference type="GO" id="GO:0003676">
    <property type="term" value="F:nucleic acid binding"/>
    <property type="evidence" value="ECO:0007669"/>
    <property type="project" value="InterPro"/>
</dbReference>
<dbReference type="InterPro" id="IPR058543">
    <property type="entry name" value="Beta-prop_RSE1/DDB1/CPSF1_2nd"/>
</dbReference>
<feature type="domain" description="RSE1/DDB1/CPSF1 first beta-propeller" evidence="5">
    <location>
        <begin position="14"/>
        <end position="402"/>
    </location>
</feature>
<name>A0A7M5X748_9CNID</name>
<reference evidence="7" key="1">
    <citation type="submission" date="2021-01" db="UniProtKB">
        <authorList>
            <consortium name="EnsemblMetazoa"/>
        </authorList>
    </citation>
    <scope>IDENTIFICATION</scope>
</reference>
<feature type="region of interest" description="Disordered" evidence="3">
    <location>
        <begin position="403"/>
        <end position="425"/>
    </location>
</feature>
<dbReference type="FunFam" id="2.130.10.10:FF:000118">
    <property type="entry name" value="Cleavage and polyadenylation specificity factor subunit 1"/>
    <property type="match status" value="1"/>
</dbReference>
<dbReference type="InterPro" id="IPR015943">
    <property type="entry name" value="WD40/YVTN_repeat-like_dom_sf"/>
</dbReference>
<accession>A0A7M5X748</accession>
<dbReference type="PANTHER" id="PTHR10644">
    <property type="entry name" value="DNA REPAIR/RNA PROCESSING CPSF FAMILY"/>
    <property type="match status" value="1"/>
</dbReference>
<keyword evidence="8" id="KW-1185">Reference proteome</keyword>
<evidence type="ECO:0000256" key="2">
    <source>
        <dbReference type="ARBA" id="ARBA00023242"/>
    </source>
</evidence>
<dbReference type="GeneID" id="136823203"/>
<evidence type="ECO:0000313" key="8">
    <source>
        <dbReference type="Proteomes" id="UP000594262"/>
    </source>
</evidence>
<evidence type="ECO:0008006" key="9">
    <source>
        <dbReference type="Google" id="ProtNLM"/>
    </source>
</evidence>
<dbReference type="InterPro" id="IPR050358">
    <property type="entry name" value="RSE1/DDB1/CFT1"/>
</dbReference>
<dbReference type="EnsemblMetazoa" id="CLYHEMT018909.1">
    <property type="protein sequence ID" value="CLYHEMP018909.1"/>
    <property type="gene ID" value="CLYHEMG018909"/>
</dbReference>
<evidence type="ECO:0000259" key="4">
    <source>
        <dbReference type="Pfam" id="PF03178"/>
    </source>
</evidence>
<keyword evidence="2" id="KW-0539">Nucleus</keyword>
<dbReference type="Pfam" id="PF23726">
    <property type="entry name" value="Beta-prop_RSE1_2nd"/>
    <property type="match status" value="1"/>
</dbReference>
<dbReference type="RefSeq" id="XP_066935479.1">
    <property type="nucleotide sequence ID" value="XM_067079378.1"/>
</dbReference>
<dbReference type="GO" id="GO:0005634">
    <property type="term" value="C:nucleus"/>
    <property type="evidence" value="ECO:0007669"/>
    <property type="project" value="UniProtKB-SubCell"/>
</dbReference>
<proteinExistence type="predicted"/>
<feature type="domain" description="RSE1/DDB1/CPSF1 second beta-propeller" evidence="6">
    <location>
        <begin position="509"/>
        <end position="967"/>
    </location>
</feature>